<evidence type="ECO:0000256" key="1">
    <source>
        <dbReference type="ARBA" id="ARBA00004141"/>
    </source>
</evidence>
<dbReference type="InterPro" id="IPR003148">
    <property type="entry name" value="RCK_N"/>
</dbReference>
<dbReference type="Proteomes" id="UP000001514">
    <property type="component" value="Unassembled WGS sequence"/>
</dbReference>
<keyword evidence="6" id="KW-0630">Potassium</keyword>
<feature type="coiled-coil region" evidence="12">
    <location>
        <begin position="215"/>
        <end position="280"/>
    </location>
</feature>
<dbReference type="GO" id="GO:0016020">
    <property type="term" value="C:membrane"/>
    <property type="evidence" value="ECO:0000318"/>
    <property type="project" value="GO_Central"/>
</dbReference>
<dbReference type="GO" id="GO:0034702">
    <property type="term" value="C:monoatomic ion channel complex"/>
    <property type="evidence" value="ECO:0007669"/>
    <property type="project" value="UniProtKB-KW"/>
</dbReference>
<dbReference type="InterPro" id="IPR003929">
    <property type="entry name" value="K_chnl_BK_asu"/>
</dbReference>
<name>D8S189_SELML</name>
<organism evidence="17">
    <name type="scientific">Selaginella moellendorffii</name>
    <name type="common">Spikemoss</name>
    <dbReference type="NCBI Taxonomy" id="88036"/>
    <lineage>
        <taxon>Eukaryota</taxon>
        <taxon>Viridiplantae</taxon>
        <taxon>Streptophyta</taxon>
        <taxon>Embryophyta</taxon>
        <taxon>Tracheophyta</taxon>
        <taxon>Lycopodiopsida</taxon>
        <taxon>Selaginellales</taxon>
        <taxon>Selaginellaceae</taxon>
        <taxon>Selaginella</taxon>
    </lineage>
</organism>
<keyword evidence="3" id="KW-0633">Potassium transport</keyword>
<dbReference type="eggNOG" id="KOG1420">
    <property type="taxonomic scope" value="Eukaryota"/>
</dbReference>
<dbReference type="PANTHER" id="PTHR10027">
    <property type="entry name" value="CALCIUM-ACTIVATED POTASSIUM CHANNEL ALPHA CHAIN"/>
    <property type="match status" value="1"/>
</dbReference>
<feature type="coiled-coil region" evidence="12">
    <location>
        <begin position="1767"/>
        <end position="1794"/>
    </location>
</feature>
<evidence type="ECO:0000256" key="7">
    <source>
        <dbReference type="ARBA" id="ARBA00022989"/>
    </source>
</evidence>
<dbReference type="Pfam" id="PF07885">
    <property type="entry name" value="Ion_trans_2"/>
    <property type="match status" value="1"/>
</dbReference>
<keyword evidence="2" id="KW-0813">Transport</keyword>
<comment type="subcellular location">
    <subcellularLocation>
        <location evidence="1">Membrane</location>
        <topology evidence="1">Multi-pass membrane protein</topology>
    </subcellularLocation>
</comment>
<comment type="catalytic activity">
    <reaction evidence="11">
        <text>K(+)(in) = K(+)(out)</text>
        <dbReference type="Rhea" id="RHEA:29463"/>
        <dbReference type="ChEBI" id="CHEBI:29103"/>
    </reaction>
</comment>
<dbReference type="GO" id="GO:0005267">
    <property type="term" value="F:potassium channel activity"/>
    <property type="evidence" value="ECO:0000318"/>
    <property type="project" value="GO_Central"/>
</dbReference>
<evidence type="ECO:0000256" key="6">
    <source>
        <dbReference type="ARBA" id="ARBA00022958"/>
    </source>
</evidence>
<evidence type="ECO:0000256" key="9">
    <source>
        <dbReference type="ARBA" id="ARBA00023136"/>
    </source>
</evidence>
<evidence type="ECO:0000256" key="5">
    <source>
        <dbReference type="ARBA" id="ARBA00022826"/>
    </source>
</evidence>
<evidence type="ECO:0000256" key="2">
    <source>
        <dbReference type="ARBA" id="ARBA00022448"/>
    </source>
</evidence>
<feature type="transmembrane region" description="Helical" evidence="14">
    <location>
        <begin position="1795"/>
        <end position="1815"/>
    </location>
</feature>
<dbReference type="PRINTS" id="PR00169">
    <property type="entry name" value="KCHANNEL"/>
</dbReference>
<keyword evidence="10" id="KW-0407">Ion channel</keyword>
<dbReference type="InterPro" id="IPR027359">
    <property type="entry name" value="Volt_channel_dom_sf"/>
</dbReference>
<feature type="compositionally biased region" description="Basic and acidic residues" evidence="13">
    <location>
        <begin position="195"/>
        <end position="205"/>
    </location>
</feature>
<reference evidence="16 17" key="1">
    <citation type="journal article" date="2011" name="Science">
        <title>The Selaginella genome identifies genetic changes associated with the evolution of vascular plants.</title>
        <authorList>
            <person name="Banks J.A."/>
            <person name="Nishiyama T."/>
            <person name="Hasebe M."/>
            <person name="Bowman J.L."/>
            <person name="Gribskov M."/>
            <person name="dePamphilis C."/>
            <person name="Albert V.A."/>
            <person name="Aono N."/>
            <person name="Aoyama T."/>
            <person name="Ambrose B.A."/>
            <person name="Ashton N.W."/>
            <person name="Axtell M.J."/>
            <person name="Barker E."/>
            <person name="Barker M.S."/>
            <person name="Bennetzen J.L."/>
            <person name="Bonawitz N.D."/>
            <person name="Chapple C."/>
            <person name="Cheng C."/>
            <person name="Correa L.G."/>
            <person name="Dacre M."/>
            <person name="DeBarry J."/>
            <person name="Dreyer I."/>
            <person name="Elias M."/>
            <person name="Engstrom E.M."/>
            <person name="Estelle M."/>
            <person name="Feng L."/>
            <person name="Finet C."/>
            <person name="Floyd S.K."/>
            <person name="Frommer W.B."/>
            <person name="Fujita T."/>
            <person name="Gramzow L."/>
            <person name="Gutensohn M."/>
            <person name="Harholt J."/>
            <person name="Hattori M."/>
            <person name="Heyl A."/>
            <person name="Hirai T."/>
            <person name="Hiwatashi Y."/>
            <person name="Ishikawa M."/>
            <person name="Iwata M."/>
            <person name="Karol K.G."/>
            <person name="Koehler B."/>
            <person name="Kolukisaoglu U."/>
            <person name="Kubo M."/>
            <person name="Kurata T."/>
            <person name="Lalonde S."/>
            <person name="Li K."/>
            <person name="Li Y."/>
            <person name="Litt A."/>
            <person name="Lyons E."/>
            <person name="Manning G."/>
            <person name="Maruyama T."/>
            <person name="Michael T.P."/>
            <person name="Mikami K."/>
            <person name="Miyazaki S."/>
            <person name="Morinaga S."/>
            <person name="Murata T."/>
            <person name="Mueller-Roeber B."/>
            <person name="Nelson D.R."/>
            <person name="Obara M."/>
            <person name="Oguri Y."/>
            <person name="Olmstead R.G."/>
            <person name="Onodera N."/>
            <person name="Petersen B.L."/>
            <person name="Pils B."/>
            <person name="Prigge M."/>
            <person name="Rensing S.A."/>
            <person name="Riano-Pachon D.M."/>
            <person name="Roberts A.W."/>
            <person name="Sato Y."/>
            <person name="Scheller H.V."/>
            <person name="Schulz B."/>
            <person name="Schulz C."/>
            <person name="Shakirov E.V."/>
            <person name="Shibagaki N."/>
            <person name="Shinohara N."/>
            <person name="Shippen D.E."/>
            <person name="Soerensen I."/>
            <person name="Sotooka R."/>
            <person name="Sugimoto N."/>
            <person name="Sugita M."/>
            <person name="Sumikawa N."/>
            <person name="Tanurdzic M."/>
            <person name="Theissen G."/>
            <person name="Ulvskov P."/>
            <person name="Wakazuki S."/>
            <person name="Weng J.K."/>
            <person name="Willats W.W."/>
            <person name="Wipf D."/>
            <person name="Wolf P.G."/>
            <person name="Yang L."/>
            <person name="Zimmer A.D."/>
            <person name="Zhu Q."/>
            <person name="Mitros T."/>
            <person name="Hellsten U."/>
            <person name="Loque D."/>
            <person name="Otillar R."/>
            <person name="Salamov A."/>
            <person name="Schmutz J."/>
            <person name="Shapiro H."/>
            <person name="Lindquist E."/>
            <person name="Lucas S."/>
            <person name="Rokhsar D."/>
            <person name="Grigoriev I.V."/>
        </authorList>
    </citation>
    <scope>NUCLEOTIDE SEQUENCE [LARGE SCALE GENOMIC DNA]</scope>
</reference>
<dbReference type="EMBL" id="GL377598">
    <property type="protein sequence ID" value="EFJ21672.1"/>
    <property type="molecule type" value="Genomic_DNA"/>
</dbReference>
<dbReference type="Gene3D" id="3.40.50.720">
    <property type="entry name" value="NAD(P)-binding Rossmann-like Domain"/>
    <property type="match status" value="2"/>
</dbReference>
<feature type="transmembrane region" description="Helical" evidence="14">
    <location>
        <begin position="20"/>
        <end position="43"/>
    </location>
</feature>
<keyword evidence="17" id="KW-1185">Reference proteome</keyword>
<protein>
    <submittedName>
        <fullName evidence="16">Uncharacterized protein SmKC2_1</fullName>
    </submittedName>
</protein>
<dbReference type="GO" id="GO:0080115">
    <property type="term" value="F:myosin XI tail binding"/>
    <property type="evidence" value="ECO:0007669"/>
    <property type="project" value="UniProtKB-ARBA"/>
</dbReference>
<dbReference type="SUPFAM" id="SSF81324">
    <property type="entry name" value="Voltage-gated potassium channels"/>
    <property type="match status" value="1"/>
</dbReference>
<dbReference type="GO" id="GO:0071805">
    <property type="term" value="P:potassium ion transmembrane transport"/>
    <property type="evidence" value="ECO:0000318"/>
    <property type="project" value="GO_Central"/>
</dbReference>
<feature type="compositionally biased region" description="Low complexity" evidence="13">
    <location>
        <begin position="1711"/>
        <end position="1723"/>
    </location>
</feature>
<proteinExistence type="predicted"/>
<evidence type="ECO:0000259" key="15">
    <source>
        <dbReference type="PROSITE" id="PS51775"/>
    </source>
</evidence>
<feature type="region of interest" description="Disordered" evidence="13">
    <location>
        <begin position="360"/>
        <end position="429"/>
    </location>
</feature>
<evidence type="ECO:0000256" key="14">
    <source>
        <dbReference type="SAM" id="Phobius"/>
    </source>
</evidence>
<evidence type="ECO:0000256" key="11">
    <source>
        <dbReference type="ARBA" id="ARBA00034430"/>
    </source>
</evidence>
<keyword evidence="8" id="KW-0406">Ion transport</keyword>
<dbReference type="Pfam" id="PF16016">
    <property type="entry name" value="VASt"/>
    <property type="match status" value="1"/>
</dbReference>
<accession>D8S189</accession>
<evidence type="ECO:0000256" key="4">
    <source>
        <dbReference type="ARBA" id="ARBA00022692"/>
    </source>
</evidence>
<feature type="transmembrane region" description="Helical" evidence="14">
    <location>
        <begin position="647"/>
        <end position="669"/>
    </location>
</feature>
<feature type="compositionally biased region" description="Basic and acidic residues" evidence="13">
    <location>
        <begin position="404"/>
        <end position="418"/>
    </location>
</feature>
<feature type="domain" description="GTD-binding" evidence="15">
    <location>
        <begin position="209"/>
        <end position="307"/>
    </location>
</feature>
<evidence type="ECO:0000313" key="16">
    <source>
        <dbReference type="EMBL" id="EFJ21672.1"/>
    </source>
</evidence>
<keyword evidence="5" id="KW-0631">Potassium channel</keyword>
<dbReference type="Gramene" id="EFJ21672">
    <property type="protein sequence ID" value="EFJ21672"/>
    <property type="gene ID" value="SELMODRAFT_443425"/>
</dbReference>
<evidence type="ECO:0000256" key="10">
    <source>
        <dbReference type="ARBA" id="ARBA00023303"/>
    </source>
</evidence>
<evidence type="ECO:0000313" key="17">
    <source>
        <dbReference type="Proteomes" id="UP000001514"/>
    </source>
</evidence>
<dbReference type="PANTHER" id="PTHR10027:SF10">
    <property type="entry name" value="SLOWPOKE 2, ISOFORM D"/>
    <property type="match status" value="1"/>
</dbReference>
<keyword evidence="9 14" id="KW-0472">Membrane</keyword>
<dbReference type="InterPro" id="IPR047871">
    <property type="entry name" value="K_chnl_Slo-like"/>
</dbReference>
<evidence type="ECO:0000256" key="8">
    <source>
        <dbReference type="ARBA" id="ARBA00023065"/>
    </source>
</evidence>
<feature type="transmembrane region" description="Helical" evidence="14">
    <location>
        <begin position="819"/>
        <end position="837"/>
    </location>
</feature>
<feature type="compositionally biased region" description="Basic and acidic residues" evidence="13">
    <location>
        <begin position="116"/>
        <end position="127"/>
    </location>
</feature>
<dbReference type="Gene3D" id="1.20.120.350">
    <property type="entry name" value="Voltage-gated potassium channels. Chain C"/>
    <property type="match status" value="1"/>
</dbReference>
<feature type="transmembrane region" description="Helical" evidence="14">
    <location>
        <begin position="773"/>
        <end position="798"/>
    </location>
</feature>
<gene>
    <name evidence="16" type="primary">SmKC2_1</name>
    <name evidence="16" type="ORF">SELMODRAFT_443425</name>
</gene>
<evidence type="ECO:0000256" key="3">
    <source>
        <dbReference type="ARBA" id="ARBA00022538"/>
    </source>
</evidence>
<keyword evidence="4 14" id="KW-0812">Transmembrane</keyword>
<dbReference type="Pfam" id="PF03493">
    <property type="entry name" value="BK_channel_a"/>
    <property type="match status" value="1"/>
</dbReference>
<dbReference type="InterPro" id="IPR031968">
    <property type="entry name" value="VASt"/>
</dbReference>
<evidence type="ECO:0000256" key="12">
    <source>
        <dbReference type="SAM" id="Coils"/>
    </source>
</evidence>
<dbReference type="KEGG" id="smo:SELMODRAFT_443425"/>
<feature type="region of interest" description="Disordered" evidence="13">
    <location>
        <begin position="116"/>
        <end position="135"/>
    </location>
</feature>
<dbReference type="InterPro" id="IPR013099">
    <property type="entry name" value="K_chnl_dom"/>
</dbReference>
<feature type="transmembrane region" description="Helical" evidence="14">
    <location>
        <begin position="706"/>
        <end position="727"/>
    </location>
</feature>
<dbReference type="Gene3D" id="1.10.287.70">
    <property type="match status" value="1"/>
</dbReference>
<feature type="transmembrane region" description="Helical" evidence="14">
    <location>
        <begin position="849"/>
        <end position="870"/>
    </location>
</feature>
<dbReference type="Pfam" id="PF22614">
    <property type="entry name" value="Slo-like_RCK"/>
    <property type="match status" value="2"/>
</dbReference>
<keyword evidence="7 14" id="KW-1133">Transmembrane helix</keyword>
<dbReference type="PROSITE" id="PS51775">
    <property type="entry name" value="GTD_BINDING"/>
    <property type="match status" value="1"/>
</dbReference>
<dbReference type="InterPro" id="IPR007656">
    <property type="entry name" value="GTD-bd"/>
</dbReference>
<dbReference type="InParanoid" id="D8S189"/>
<dbReference type="Pfam" id="PF04576">
    <property type="entry name" value="Zein-binding"/>
    <property type="match status" value="1"/>
</dbReference>
<dbReference type="eggNOG" id="KOG4390">
    <property type="taxonomic scope" value="Eukaryota"/>
</dbReference>
<sequence length="1825" mass="204527">MAPPGRAGADLDGRDYWSAIVAGFLELFIACLVLLTAGVSLLASKLIKIFDLPYPCTYLGLQHERSVLCEQHRRLALLNLQLHDSCGECLRELTAARIEQNARVLPLFQEPRVRELHDGRGDDHHDNEEDELGDDGFGTEAIAHKVTSVAVDDKKNPEVPSPRVGATGDRCVKRKFAKIFVEELPHDQVSSGVKSSEEEKDRGDATSDLSVESVKAAFQAEKDALNSLYVELEEERNASAIAANEAMAMITRLQEEKAAVQMEARQYQRMVEEKAEYDQEAITLLKEILFKREQEKFVLEKEVESYRKRLLPARDGDDVDDWLPSRLLLEGGGGGGFGAGQRKPTELSRRQGTNLLEDFDRASSHHSGSVSGDEATGNGAEELGFQRNASAASPGGDYGGDPTARGDIDLDRGKRSDQVEEALSNGNSDLDLRTTSMVMRDNFRLAMENDIRELTSRLQVLEDDRLLLTQVVQSLTADKPDHLRELAQHFRLKKAAADLAVPPVSQVVTKKRRMEGSFCDEDASGSMEVTIPALDSSDVRRKSSSTRPCTLVITHTGQCVNLVADSSSGPPVETEEEMSVTKNAFFGKLRETFEDLNLRGLLWLNSQGQGKNIDAEKDVLSRFHNSYLYGDVPLSIKLRTALRTGTWSHVTIWVEFFAAVISVTAYVRQTYTEETLGWSQFFRRVFSLYFAADYVLRIFSAPVRLYYIFSTAGIIDLISSLPIFYIWSVADNYSAVPQMLRTTPVKDNIDFNAPSSGRILPYLLTLGLVGGTIAQQIFLLIMYTLGTVFIAAGIFQWVEYKNTPADVKREANCDEAGCFTFYQAFYFLIVTITTVGYGDFSPKSNWGRFVAITVILAAVLILPLQINNILQLASRRFELKTLLTVYKDNVEFIEGVPTKETDLVRAGAKLASAFFLLADHYAKDFDAEDAAQMTRSLSVHRHCGPMARVIVELLKPENCKSALWDEFESGIEVLCPEAIRFKLLARSCHIQGFSTFIINLFRSGLFIRSPKEEHWMVQYYRGLKHEVFPVILPPCLHRQELMFEEVVEVMYLKYRVILFGLDVQIGDGSRTVVLYPRGRLLDPCDVGLVIASDLAAAEQVSKFGLPVHQACPYLDFSQDLKIAMDDMVLQQVKNRWKEFRRNEEKWKSTNNTFGSLREGLKKNLAAWSSRKTTVTSLEDAIEAATRWPPLKLDKPDPPVLARRAQIIQAHLQSNTMNVVRLPSPHILVCIEGMWPVNLFYFVSNLRINNVINLPVVILHPNEPTAAQWGCVGLFSDVYFVQGTALYELDLIRAGVLQAERVVILTETLQEESIQSDDSASMSQSINIADLNNVRIAANVERLISPARGRVIVELQQENQIQFLRPKFNIDARLFHTGMYHRDHTGRFQFAPPYIEGKGFSPGALTFLIYATFFNSTVISIVEQLSSGCPMDQLDEGSAEIRHFEQIAVPRHYQGQTFSDLFLGLLEHERMLALGLYRPLGTQGSVVCYVSTNPEPSLSLVEGDLVYVLKAALTSREMVREVEMSGTIEHVDFQKAFGILYGDEKFQKRYHKEISKDPGAVVSTWTREGRREVKFAAPVSAPKVVQMLLGADKLQVTEIQQYTKLEDSVIIKSEPIFDAPGGSSFRTFGKVILAPGDTDRSCRVTMLISLECKAGMWGVQGTVESYMETHARKSFTGWMRIARIFCEEELGLTQRQEFGDEDEYYDFEDVGSVSGSETGSSSGSLADRDRDVGSSSEAPLGLDMWFVQSVLKELNGLQISGDASRTHLEKLNVKLQKIEDELSIVKSHLERQNRRWLQATWGVVALSIAIGLIIGFRRLCVRTNRR</sequence>
<dbReference type="HOGENOM" id="CLU_002347_0_0_1"/>
<feature type="region of interest" description="Disordered" evidence="13">
    <location>
        <begin position="187"/>
        <end position="208"/>
    </location>
</feature>
<feature type="region of interest" description="Disordered" evidence="13">
    <location>
        <begin position="1711"/>
        <end position="1734"/>
    </location>
</feature>
<evidence type="ECO:0000256" key="13">
    <source>
        <dbReference type="SAM" id="MobiDB-lite"/>
    </source>
</evidence>
<keyword evidence="12" id="KW-0175">Coiled coil</keyword>